<dbReference type="Pfam" id="PF01575">
    <property type="entry name" value="MaoC_dehydratas"/>
    <property type="match status" value="1"/>
</dbReference>
<evidence type="ECO:0000259" key="1">
    <source>
        <dbReference type="Pfam" id="PF01575"/>
    </source>
</evidence>
<dbReference type="PANTHER" id="PTHR43664">
    <property type="entry name" value="MONOAMINE OXIDASE-RELATED"/>
    <property type="match status" value="1"/>
</dbReference>
<accession>A0A8B6X458</accession>
<dbReference type="OrthoDB" id="5298629at2"/>
<dbReference type="InterPro" id="IPR002539">
    <property type="entry name" value="MaoC-like_dom"/>
</dbReference>
<dbReference type="Gene3D" id="3.10.129.10">
    <property type="entry name" value="Hotdog Thioesterase"/>
    <property type="match status" value="1"/>
</dbReference>
<keyword evidence="2" id="KW-1185">Reference proteome</keyword>
<sequence>MKFADLHAGQVIEHGPASLTEAEMLAFARQYDPQWFHVDAERARTGRWGGLIASGWQTCGLAMRMATEAVLHDSESFGSPGLAWLRWPSPVRAGDRLSFRADVIDARVSASKPHIGIVRWRWRLLADDGREVLDLEATSFFDLAVAPTAAVRA</sequence>
<dbReference type="SUPFAM" id="SSF54637">
    <property type="entry name" value="Thioesterase/thiol ester dehydrase-isomerase"/>
    <property type="match status" value="1"/>
</dbReference>
<dbReference type="CDD" id="cd03454">
    <property type="entry name" value="YdeM"/>
    <property type="match status" value="1"/>
</dbReference>
<dbReference type="PANTHER" id="PTHR43664:SF1">
    <property type="entry name" value="BETA-METHYLMALYL-COA DEHYDRATASE"/>
    <property type="match status" value="1"/>
</dbReference>
<dbReference type="RefSeq" id="WP_028311779.1">
    <property type="nucleotide sequence ID" value="NZ_AXWS01000013.1"/>
</dbReference>
<dbReference type="InterPro" id="IPR029069">
    <property type="entry name" value="HotDog_dom_sf"/>
</dbReference>
<dbReference type="Proteomes" id="UP000675920">
    <property type="component" value="Unplaced"/>
</dbReference>
<organism evidence="2 3">
    <name type="scientific">Derxia gummosa DSM 723</name>
    <dbReference type="NCBI Taxonomy" id="1121388"/>
    <lineage>
        <taxon>Bacteria</taxon>
        <taxon>Pseudomonadati</taxon>
        <taxon>Pseudomonadota</taxon>
        <taxon>Betaproteobacteria</taxon>
        <taxon>Burkholderiales</taxon>
        <taxon>Alcaligenaceae</taxon>
        <taxon>Derxia</taxon>
    </lineage>
</organism>
<evidence type="ECO:0000313" key="2">
    <source>
        <dbReference type="Proteomes" id="UP000675920"/>
    </source>
</evidence>
<reference evidence="3" key="1">
    <citation type="submission" date="2025-08" db="UniProtKB">
        <authorList>
            <consortium name="RefSeq"/>
        </authorList>
    </citation>
    <scope>IDENTIFICATION</scope>
</reference>
<dbReference type="InterPro" id="IPR052342">
    <property type="entry name" value="MCH/BMMD"/>
</dbReference>
<proteinExistence type="predicted"/>
<feature type="domain" description="MaoC-like" evidence="1">
    <location>
        <begin position="9"/>
        <end position="109"/>
    </location>
</feature>
<name>A0A8B6X458_9BURK</name>
<dbReference type="AlphaFoldDB" id="A0A8B6X458"/>
<protein>
    <submittedName>
        <fullName evidence="3">MaoC family dehydratase</fullName>
    </submittedName>
</protein>
<evidence type="ECO:0000313" key="3">
    <source>
        <dbReference type="RefSeq" id="WP_028311779.1"/>
    </source>
</evidence>